<protein>
    <recommendedName>
        <fullName evidence="5">SHS2 domain-containing protein</fullName>
    </recommendedName>
</protein>
<comment type="caution">
    <text evidence="3">The sequence shown here is derived from an EMBL/GenBank/DDBJ whole genome shotgun (WGS) entry which is preliminary data.</text>
</comment>
<proteinExistence type="predicted"/>
<evidence type="ECO:0008006" key="5">
    <source>
        <dbReference type="Google" id="ProtNLM"/>
    </source>
</evidence>
<dbReference type="InterPro" id="IPR005883">
    <property type="entry name" value="PilM"/>
</dbReference>
<evidence type="ECO:0000313" key="4">
    <source>
        <dbReference type="Proteomes" id="UP000230154"/>
    </source>
</evidence>
<dbReference type="AlphaFoldDB" id="A0A2H0TPM0"/>
<dbReference type="EMBL" id="PFCB01000030">
    <property type="protein sequence ID" value="PIR74092.1"/>
    <property type="molecule type" value="Genomic_DNA"/>
</dbReference>
<reference evidence="4" key="1">
    <citation type="submission" date="2017-09" db="EMBL/GenBank/DDBJ databases">
        <title>Depth-based differentiation of microbial function through sediment-hosted aquifers and enrichment of novel symbionts in the deep terrestrial subsurface.</title>
        <authorList>
            <person name="Probst A.J."/>
            <person name="Ladd B."/>
            <person name="Jarett J.K."/>
            <person name="Geller-Mcgrath D.E."/>
            <person name="Sieber C.M.K."/>
            <person name="Emerson J.B."/>
            <person name="Anantharaman K."/>
            <person name="Thomas B.C."/>
            <person name="Malmstrom R."/>
            <person name="Stieglmeier M."/>
            <person name="Klingl A."/>
            <person name="Woyke T."/>
            <person name="Ryan C.M."/>
            <person name="Banfield J.F."/>
        </authorList>
    </citation>
    <scope>NUCLEOTIDE SEQUENCE [LARGE SCALE GENOMIC DNA]</scope>
</reference>
<dbReference type="InterPro" id="IPR050696">
    <property type="entry name" value="FtsA/MreB"/>
</dbReference>
<accession>A0A2H0TPM0</accession>
<feature type="transmembrane region" description="Helical" evidence="2">
    <location>
        <begin position="395"/>
        <end position="415"/>
    </location>
</feature>
<dbReference type="PANTHER" id="PTHR32432:SF3">
    <property type="entry name" value="ETHANOLAMINE UTILIZATION PROTEIN EUTJ"/>
    <property type="match status" value="1"/>
</dbReference>
<sequence>MMEHTNIGLDISDSTIELVSLDKKGRGFTVKAKGRVGIAPGIVERGEIVDAAKLAQALSAVYQQAGIPLRSQGIAFGIPESHVYIHIFSIPEEQKKQLNDILRKQLPKILPLPQKDIHFSFQTYPGANGSVRVRVLATSKKYIAAWQLFFREQGIKVNRFDSEQIATARALFSGMPKNPVAVVDIGSRTTHVGVFDKTGIVRSQTIHIAGSTFTGAIAAEQGIDMAAAEQQKAQMQISGSPTMTQVAAALGDRLVRILKETTARQNIAVADMMLVGGGSAQQGLLDVLSQTVGVPVRLGASPLVPGADVGSVFIEAVGLALPNGSDPHIEFLDANGLVPFDPKAPKKTSTIQRGQYQPLKTSQPASAPRKQGKLQSALMKHTSYGKNKSKFGIELVALLLVFILGAFFMDSVYTYRDAQRQQGRDEQAAQIQQLLERIPNIEQPPVTPISPILPPVLDIPGEELPTTTEDQTSYNAEQTSLQVVVVDRLQ</sequence>
<feature type="compositionally biased region" description="Polar residues" evidence="1">
    <location>
        <begin position="347"/>
        <end position="365"/>
    </location>
</feature>
<dbReference type="Pfam" id="PF11104">
    <property type="entry name" value="PilM_2"/>
    <property type="match status" value="1"/>
</dbReference>
<keyword evidence="2" id="KW-1133">Transmembrane helix</keyword>
<dbReference type="CDD" id="cd24049">
    <property type="entry name" value="ASKHA_NBD_PilM"/>
    <property type="match status" value="1"/>
</dbReference>
<organism evidence="3 4">
    <name type="scientific">Candidatus Magasanikbacteria bacterium CG10_big_fil_rev_8_21_14_0_10_47_10</name>
    <dbReference type="NCBI Taxonomy" id="1974652"/>
    <lineage>
        <taxon>Bacteria</taxon>
        <taxon>Candidatus Magasanikiibacteriota</taxon>
    </lineage>
</organism>
<dbReference type="SUPFAM" id="SSF53067">
    <property type="entry name" value="Actin-like ATPase domain"/>
    <property type="match status" value="2"/>
</dbReference>
<dbReference type="Proteomes" id="UP000230154">
    <property type="component" value="Unassembled WGS sequence"/>
</dbReference>
<keyword evidence="2" id="KW-0812">Transmembrane</keyword>
<evidence type="ECO:0000256" key="1">
    <source>
        <dbReference type="SAM" id="MobiDB-lite"/>
    </source>
</evidence>
<dbReference type="InterPro" id="IPR043129">
    <property type="entry name" value="ATPase_NBD"/>
</dbReference>
<evidence type="ECO:0000313" key="3">
    <source>
        <dbReference type="EMBL" id="PIR74092.1"/>
    </source>
</evidence>
<name>A0A2H0TPM0_9BACT</name>
<gene>
    <name evidence="3" type="ORF">COU35_04610</name>
</gene>
<dbReference type="Gene3D" id="3.30.1490.300">
    <property type="match status" value="1"/>
</dbReference>
<dbReference type="Gene3D" id="3.30.420.40">
    <property type="match status" value="2"/>
</dbReference>
<evidence type="ECO:0000256" key="2">
    <source>
        <dbReference type="SAM" id="Phobius"/>
    </source>
</evidence>
<dbReference type="PANTHER" id="PTHR32432">
    <property type="entry name" value="CELL DIVISION PROTEIN FTSA-RELATED"/>
    <property type="match status" value="1"/>
</dbReference>
<keyword evidence="2" id="KW-0472">Membrane</keyword>
<feature type="region of interest" description="Disordered" evidence="1">
    <location>
        <begin position="343"/>
        <end position="377"/>
    </location>
</feature>